<dbReference type="InterPro" id="IPR001245">
    <property type="entry name" value="Ser-Thr/Tyr_kinase_cat_dom"/>
</dbReference>
<dbReference type="SMART" id="SM00248">
    <property type="entry name" value="ANK"/>
    <property type="match status" value="4"/>
</dbReference>
<feature type="repeat" description="ANK" evidence="5">
    <location>
        <begin position="313"/>
        <end position="345"/>
    </location>
</feature>
<feature type="transmembrane region" description="Helical" evidence="8">
    <location>
        <begin position="820"/>
        <end position="839"/>
    </location>
</feature>
<proteinExistence type="inferred from homology"/>
<feature type="compositionally biased region" description="Basic and acidic residues" evidence="7">
    <location>
        <begin position="613"/>
        <end position="636"/>
    </location>
</feature>
<dbReference type="InterPro" id="IPR051681">
    <property type="entry name" value="Ser/Thr_Kinases-Pseudokinases"/>
</dbReference>
<evidence type="ECO:0000259" key="10">
    <source>
        <dbReference type="PROSITE" id="PS50186"/>
    </source>
</evidence>
<feature type="domain" description="Protein kinase" evidence="9">
    <location>
        <begin position="1739"/>
        <end position="2057"/>
    </location>
</feature>
<evidence type="ECO:0000256" key="4">
    <source>
        <dbReference type="ARBA" id="ARBA00022840"/>
    </source>
</evidence>
<keyword evidence="2" id="KW-0418">Kinase</keyword>
<gene>
    <name evidence="11" type="ORF">Poli38472_004016</name>
</gene>
<evidence type="ECO:0000256" key="1">
    <source>
        <dbReference type="ARBA" id="ARBA00005843"/>
    </source>
</evidence>
<dbReference type="Gene3D" id="1.25.40.20">
    <property type="entry name" value="Ankyrin repeat-containing domain"/>
    <property type="match status" value="2"/>
</dbReference>
<dbReference type="PROSITE" id="PS50297">
    <property type="entry name" value="ANK_REP_REGION"/>
    <property type="match status" value="2"/>
</dbReference>
<feature type="transmembrane region" description="Helical" evidence="8">
    <location>
        <begin position="1666"/>
        <end position="1687"/>
    </location>
</feature>
<keyword evidence="8" id="KW-0812">Transmembrane</keyword>
<comment type="caution">
    <text evidence="11">The sequence shown here is derived from an EMBL/GenBank/DDBJ whole genome shotgun (WGS) entry which is preliminary data.</text>
</comment>
<keyword evidence="2" id="KW-0723">Serine/threonine-protein kinase</keyword>
<evidence type="ECO:0000313" key="12">
    <source>
        <dbReference type="Proteomes" id="UP000794436"/>
    </source>
</evidence>
<feature type="transmembrane region" description="Helical" evidence="8">
    <location>
        <begin position="845"/>
        <end position="869"/>
    </location>
</feature>
<feature type="binding site" evidence="6">
    <location>
        <position position="1767"/>
    </location>
    <ligand>
        <name>ATP</name>
        <dbReference type="ChEBI" id="CHEBI:30616"/>
    </ligand>
</feature>
<feature type="region of interest" description="Disordered" evidence="7">
    <location>
        <begin position="1374"/>
        <end position="1409"/>
    </location>
</feature>
<dbReference type="GO" id="GO:0004674">
    <property type="term" value="F:protein serine/threonine kinase activity"/>
    <property type="evidence" value="ECO:0007669"/>
    <property type="project" value="UniProtKB-KW"/>
</dbReference>
<dbReference type="SUPFAM" id="SSF46785">
    <property type="entry name" value="Winged helix' DNA-binding domain"/>
    <property type="match status" value="2"/>
</dbReference>
<dbReference type="Pfam" id="PF07714">
    <property type="entry name" value="PK_Tyr_Ser-Thr"/>
    <property type="match status" value="1"/>
</dbReference>
<protein>
    <submittedName>
        <fullName evidence="11">Uncharacterized protein</fullName>
    </submittedName>
</protein>
<feature type="transmembrane region" description="Helical" evidence="8">
    <location>
        <begin position="1605"/>
        <end position="1624"/>
    </location>
</feature>
<dbReference type="InterPro" id="IPR000591">
    <property type="entry name" value="DEP_dom"/>
</dbReference>
<feature type="transmembrane region" description="Helical" evidence="8">
    <location>
        <begin position="881"/>
        <end position="898"/>
    </location>
</feature>
<accession>A0A8K1CP98</accession>
<feature type="domain" description="Protein kinase" evidence="9">
    <location>
        <begin position="982"/>
        <end position="1285"/>
    </location>
</feature>
<keyword evidence="5" id="KW-0040">ANK repeat</keyword>
<dbReference type="SUPFAM" id="SSF56112">
    <property type="entry name" value="Protein kinase-like (PK-like)"/>
    <property type="match status" value="2"/>
</dbReference>
<feature type="transmembrane region" description="Helical" evidence="8">
    <location>
        <begin position="787"/>
        <end position="808"/>
    </location>
</feature>
<dbReference type="EMBL" id="SPLM01000036">
    <property type="protein sequence ID" value="TMW66251.1"/>
    <property type="molecule type" value="Genomic_DNA"/>
</dbReference>
<dbReference type="Proteomes" id="UP000794436">
    <property type="component" value="Unassembled WGS sequence"/>
</dbReference>
<evidence type="ECO:0000256" key="8">
    <source>
        <dbReference type="SAM" id="Phobius"/>
    </source>
</evidence>
<dbReference type="SMART" id="SM00220">
    <property type="entry name" value="S_TKc"/>
    <property type="match status" value="2"/>
</dbReference>
<feature type="transmembrane region" description="Helical" evidence="8">
    <location>
        <begin position="910"/>
        <end position="929"/>
    </location>
</feature>
<evidence type="ECO:0000256" key="3">
    <source>
        <dbReference type="ARBA" id="ARBA00022741"/>
    </source>
</evidence>
<feature type="transmembrane region" description="Helical" evidence="8">
    <location>
        <begin position="1576"/>
        <end position="1599"/>
    </location>
</feature>
<evidence type="ECO:0000256" key="6">
    <source>
        <dbReference type="PROSITE-ProRule" id="PRU10141"/>
    </source>
</evidence>
<dbReference type="PROSITE" id="PS00108">
    <property type="entry name" value="PROTEIN_KINASE_ST"/>
    <property type="match status" value="2"/>
</dbReference>
<evidence type="ECO:0000256" key="2">
    <source>
        <dbReference type="ARBA" id="ARBA00022527"/>
    </source>
</evidence>
<keyword evidence="8" id="KW-0472">Membrane</keyword>
<dbReference type="PROSITE" id="PS00107">
    <property type="entry name" value="PROTEIN_KINASE_ATP"/>
    <property type="match status" value="2"/>
</dbReference>
<dbReference type="InterPro" id="IPR000719">
    <property type="entry name" value="Prot_kinase_dom"/>
</dbReference>
<sequence>MGSGASTVARPLGVDAEDEVTLDDVCEWLKTQDAGDVGETIAKRCRESGLSAAEVLFHMDQDTLLSTLDFSLTDVDRKHAFALFQSGRNALRREYVVSLKELPDAMDKAVYVLERFPMVLDPSGQATRFLKYQRSAVLMAGNPGDMEPECLRRHLVGALLHGTWLIIDFDKMSTVELEQFFQEGFFPREVLSRSALCRADVIAKLVRPEYGDPDPAQFMVNDQFKFIVLCRGDHPPPKTALSMCVLRVDMNHVKRAEDDERSGENDLLAKALGVTKEVKRNSLQLVEAAFDNDMDTVKKWLDQIYDIESADGHGHTALSEAACQGHNELVTFLLEHGADPNKISDDKRSPLYRASYNGHVETVRLLLESGCDPRTASKQSETAFDAAKTPEVQQVLQQWDLNKTDKLLEARRKVIELKWQERISNHVERERFALMKLHEEIIEIARQGETEALEARFEQLVDDSLSTGEKPRASADVRDDKGSTLLSLAAQHDHVDLVTMLLTKWKVWKELAQENVTSAASAQRELGHKQEMMAKILKANVNARDCRGWTPVAIAVFHEAKRSLFVLLENGADPRLKNQYNKNAFDFAKDDIDAALNVVKSRAEIRQVLIDWENERHGPGDHGASDTTTKETEKGAPENSSNGKKKKSTKSSEMGTKRVTKDSSNGTKPSKPAKAGTKVNGTLMAGLNATTASVAAVDAYFTRKLHVLQLFLLCGYVVMFLLCAILIVYMRHHRSIALSGDATAAHKIILPPFEPLLWIFGAVTGIYSLFFTVVLAVNLYTNEIPKLITEFCYSGRQFVFMVVLVLMLQKSVSIPSLRRSVAIASILSTYTMPIVWFMTRQGVSPHFYVVLTASRALLLLLYTYIFLWPPERASKRTIREYCVFAYIYYGILFTYYHLFHQREYDIGFTVAYVTLVWGSLCPLVIWRVLNADTEYWRGMGQRAVSLQNLFRQKHNIDERISSQGLQVLIEMHRKFIIDFAYLEIKHKIGVGSSAAVFNGLLHSRKPVAIKVYTPSEFSEDTVAEFSQEAALCGALHHPNIVAFHGMCVYPPTICLVSELCQGSLDDVIKSSRRHIQSRIRQQLLLDVAYMLDAARAIAYIHSFSPPFVHRDIKPSNFLVDSNNTVKLTDFGESRSLARNANAPTLNPYMLVASGTSLHRVPGYDASHGSRLMTVCGTVEYMAPEIINGRGGMASYGEAADVYSLAVTMWDILHPGRYKFPTLRHNHLRIFEGVLDGRRPLIDGHVPDRLASVIQSAWHANPQLRPTAQEVVNTLEKIQEEIQALFALHLHDDLARKSNHSAEFSSGAQIVSLMVDAGYVVNNREGTRLGRALMDAGMLHHHHHSKGFHNSDSVYYFDYAAISFSQPLRASCSMLNESGYSSPESDEEDATTASVSEPSKHREARGRLTMDSSMASMANATLDTAFANLTSSTVNGTTPGTPAITPMDPATVAAIEAATRRFRTLQFVMLLGYAVMCSLCVILIAYMRHNRKVALKGDSNAARKIILPAFEPLLWILGLATGTYSLTISLGLLLGWYEMGWPRIVTECYYSGRQFVCLSVIIYMLQKSVTIPALVRTIAITAVLSSYTILVELLLAAYAGEGKTHYVIMMMSRSCLLLIYLYVMIKPPSRASKRTIREYCAFTYGYYGLTLTYNEFYNQGMIDAGTATLYATLVWAAFCPIFVCRVLIADTEYWRGMGQRAVALQRIFRQKHNIDERISSQGLHVLIEMHRKFIIDFAYLEIKNKIGIGSSAVVFNGVLHSRTPVAIKVYTPSEFSEDTVAEFSQEAALCGALHHPNIVTFHGMCVCPPTICLVSELCQGSLDDITRAIATRQQHPHRQQQLLNVAYMLDAARAVAYIHSFSPPFIHRDIKPGNFLIDVDNTVKLTDFGESRSLPSAQMMPPTGGQVTTSFVRTTNVSMDSGAALSQATGRPETNRGSLGMSELAVKMTVKGTVDYMAPEIINGKAGVAQYGEAADVYSLAITMWDVLNPTKEKYPSLKNSHLQIFEYVMEGQRPVIDPSVHTNLREVIESAWHPDPRLRPSAQNIVSILEGVQEELLAVFAADLSDELEQEAMQNKFGEVVNKSFAGQHAIDRMEALCFVNSKSEAVRLGNAMMDAGLLHHLKHDRPFERSDGQYFFDDENINLCQPILGQERDGDAEDDDFDADENVDHVVPLPNMRGSGGFLRGRRGGPASVTSSRPRRKNSSATSARTAGRTMSSRSESTMYDTGICSCRKLGQRLEIPKAPPRRRRFRRHRQKAVSEENLLTAKLLAAETTEIPALLGDFDDFDDFDAVDPEFQVIQEPSQLV</sequence>
<dbReference type="SMART" id="SM00049">
    <property type="entry name" value="DEP"/>
    <property type="match status" value="2"/>
</dbReference>
<name>A0A8K1CP98_PYTOL</name>
<keyword evidence="2" id="KW-0808">Transferase</keyword>
<dbReference type="InterPro" id="IPR036388">
    <property type="entry name" value="WH-like_DNA-bd_sf"/>
</dbReference>
<feature type="region of interest" description="Disordered" evidence="7">
    <location>
        <begin position="2171"/>
        <end position="2222"/>
    </location>
</feature>
<feature type="compositionally biased region" description="Polar residues" evidence="7">
    <location>
        <begin position="2204"/>
        <end position="2222"/>
    </location>
</feature>
<keyword evidence="12" id="KW-1185">Reference proteome</keyword>
<evidence type="ECO:0000256" key="5">
    <source>
        <dbReference type="PROSITE-ProRule" id="PRU00023"/>
    </source>
</evidence>
<feature type="binding site" evidence="6">
    <location>
        <position position="1010"/>
    </location>
    <ligand>
        <name>ATP</name>
        <dbReference type="ChEBI" id="CHEBI:30616"/>
    </ligand>
</feature>
<feature type="compositionally biased region" description="Basic and acidic residues" evidence="7">
    <location>
        <begin position="1397"/>
        <end position="1407"/>
    </location>
</feature>
<evidence type="ECO:0000313" key="11">
    <source>
        <dbReference type="EMBL" id="TMW66251.1"/>
    </source>
</evidence>
<reference evidence="11" key="1">
    <citation type="submission" date="2019-03" db="EMBL/GenBank/DDBJ databases">
        <title>Long read genome sequence of the mycoparasitic Pythium oligandrum ATCC 38472 isolated from sugarbeet rhizosphere.</title>
        <authorList>
            <person name="Gaulin E."/>
        </authorList>
    </citation>
    <scope>NUCLEOTIDE SEQUENCE</scope>
    <source>
        <strain evidence="11">ATCC 38472_TT</strain>
    </source>
</reference>
<keyword evidence="8" id="KW-1133">Transmembrane helix</keyword>
<dbReference type="OrthoDB" id="426293at2759"/>
<feature type="transmembrane region" description="Helical" evidence="8">
    <location>
        <begin position="1512"/>
        <end position="1536"/>
    </location>
</feature>
<dbReference type="GO" id="GO:0035556">
    <property type="term" value="P:intracellular signal transduction"/>
    <property type="evidence" value="ECO:0007669"/>
    <property type="project" value="InterPro"/>
</dbReference>
<feature type="repeat" description="ANK" evidence="5">
    <location>
        <begin position="547"/>
        <end position="579"/>
    </location>
</feature>
<dbReference type="InterPro" id="IPR036390">
    <property type="entry name" value="WH_DNA-bd_sf"/>
</dbReference>
<feature type="region of interest" description="Disordered" evidence="7">
    <location>
        <begin position="613"/>
        <end position="677"/>
    </location>
</feature>
<dbReference type="InterPro" id="IPR017441">
    <property type="entry name" value="Protein_kinase_ATP_BS"/>
</dbReference>
<feature type="repeat" description="ANK" evidence="5">
    <location>
        <begin position="346"/>
        <end position="378"/>
    </location>
</feature>
<dbReference type="InterPro" id="IPR036770">
    <property type="entry name" value="Ankyrin_rpt-contain_sf"/>
</dbReference>
<dbReference type="PANTHER" id="PTHR44329">
    <property type="entry name" value="SERINE/THREONINE-PROTEIN KINASE TNNI3K-RELATED"/>
    <property type="match status" value="1"/>
</dbReference>
<dbReference type="SUPFAM" id="SSF48403">
    <property type="entry name" value="Ankyrin repeat"/>
    <property type="match status" value="1"/>
</dbReference>
<dbReference type="Gene3D" id="3.30.200.20">
    <property type="entry name" value="Phosphorylase Kinase, domain 1"/>
    <property type="match status" value="2"/>
</dbReference>
<dbReference type="Pfam" id="PF00069">
    <property type="entry name" value="Pkinase"/>
    <property type="match status" value="2"/>
</dbReference>
<comment type="similarity">
    <text evidence="1">Belongs to the protein kinase superfamily. TKL Ser/Thr protein kinase family.</text>
</comment>
<evidence type="ECO:0000256" key="7">
    <source>
        <dbReference type="SAM" id="MobiDB-lite"/>
    </source>
</evidence>
<dbReference type="InterPro" id="IPR008271">
    <property type="entry name" value="Ser/Thr_kinase_AS"/>
</dbReference>
<dbReference type="Pfam" id="PF12796">
    <property type="entry name" value="Ank_2"/>
    <property type="match status" value="1"/>
</dbReference>
<dbReference type="GO" id="GO:0005524">
    <property type="term" value="F:ATP binding"/>
    <property type="evidence" value="ECO:0007669"/>
    <property type="project" value="UniProtKB-UniRule"/>
</dbReference>
<keyword evidence="4 6" id="KW-0067">ATP-binding</keyword>
<feature type="transmembrane region" description="Helical" evidence="8">
    <location>
        <begin position="1466"/>
        <end position="1485"/>
    </location>
</feature>
<feature type="transmembrane region" description="Helical" evidence="8">
    <location>
        <begin position="707"/>
        <end position="729"/>
    </location>
</feature>
<organism evidence="11 12">
    <name type="scientific">Pythium oligandrum</name>
    <name type="common">Mycoparasitic fungus</name>
    <dbReference type="NCBI Taxonomy" id="41045"/>
    <lineage>
        <taxon>Eukaryota</taxon>
        <taxon>Sar</taxon>
        <taxon>Stramenopiles</taxon>
        <taxon>Oomycota</taxon>
        <taxon>Peronosporomycetes</taxon>
        <taxon>Pythiales</taxon>
        <taxon>Pythiaceae</taxon>
        <taxon>Pythium</taxon>
    </lineage>
</organism>
<dbReference type="InterPro" id="IPR011009">
    <property type="entry name" value="Kinase-like_dom_sf"/>
</dbReference>
<dbReference type="PROSITE" id="PS50186">
    <property type="entry name" value="DEP"/>
    <property type="match status" value="1"/>
</dbReference>
<dbReference type="Gene3D" id="1.10.10.10">
    <property type="entry name" value="Winged helix-like DNA-binding domain superfamily/Winged helix DNA-binding domain"/>
    <property type="match status" value="2"/>
</dbReference>
<dbReference type="Gene3D" id="1.10.510.10">
    <property type="entry name" value="Transferase(Phosphotransferase) domain 1"/>
    <property type="match status" value="2"/>
</dbReference>
<dbReference type="PROSITE" id="PS50011">
    <property type="entry name" value="PROTEIN_KINASE_DOM"/>
    <property type="match status" value="2"/>
</dbReference>
<evidence type="ECO:0000259" key="9">
    <source>
        <dbReference type="PROSITE" id="PS50011"/>
    </source>
</evidence>
<dbReference type="PROSITE" id="PS50088">
    <property type="entry name" value="ANK_REPEAT"/>
    <property type="match status" value="3"/>
</dbReference>
<dbReference type="CDD" id="cd04371">
    <property type="entry name" value="DEP"/>
    <property type="match status" value="1"/>
</dbReference>
<dbReference type="InterPro" id="IPR002110">
    <property type="entry name" value="Ankyrin_rpt"/>
</dbReference>
<feature type="domain" description="DEP" evidence="10">
    <location>
        <begin position="2064"/>
        <end position="2139"/>
    </location>
</feature>
<feature type="transmembrane region" description="Helical" evidence="8">
    <location>
        <begin position="756"/>
        <end position="781"/>
    </location>
</feature>
<dbReference type="PANTHER" id="PTHR44329:SF289">
    <property type="entry name" value="SERINE_THREONINE-PROTEIN KINASE VIK"/>
    <property type="match status" value="1"/>
</dbReference>
<keyword evidence="3 6" id="KW-0547">Nucleotide-binding</keyword>